<dbReference type="AlphaFoldDB" id="A0A1G5DV57"/>
<organism evidence="1 2">
    <name type="scientific">Butyrivibrio hungatei</name>
    <dbReference type="NCBI Taxonomy" id="185008"/>
    <lineage>
        <taxon>Bacteria</taxon>
        <taxon>Bacillati</taxon>
        <taxon>Bacillota</taxon>
        <taxon>Clostridia</taxon>
        <taxon>Lachnospirales</taxon>
        <taxon>Lachnospiraceae</taxon>
        <taxon>Butyrivibrio</taxon>
    </lineage>
</organism>
<proteinExistence type="predicted"/>
<accession>A0A1G5DV57</accession>
<dbReference type="InterPro" id="IPR026906">
    <property type="entry name" value="LRR_5"/>
</dbReference>
<sequence>MFLYEKKNHKKDGHEYIAITGYEGAVRKLAVPAEIDGIAVEEIGNHSFSGRDDIESVQLPESIKTVYGFAFHNCKSLKEISVYDGIIDYYDGVLRQCDSLRNIDVTINNGRYEIIRNFLADVDGTLNFRIKILKENGSIEEALLTFPEYLYDFNENTMARTIQFSIGGSGYAYRECVDRTFINFREYDKLFEKAKIDGKEIAEDIALGRLLYPYELAEGYREKYEDYVSVNFGSIFGRMIEGASETEEELEYVGKLLDYRTSDEKALFLDEHIEEGIKRATDAGKTLLCAVIIERSKRQSGSFEEFNLL</sequence>
<gene>
    <name evidence="1" type="ORF">SAMN02910451_01675</name>
</gene>
<reference evidence="2" key="1">
    <citation type="submission" date="2016-10" db="EMBL/GenBank/DDBJ databases">
        <authorList>
            <person name="Varghese N."/>
            <person name="Submissions S."/>
        </authorList>
    </citation>
    <scope>NUCLEOTIDE SEQUENCE [LARGE SCALE GENOMIC DNA]</scope>
    <source>
        <strain evidence="2">XBD2006</strain>
    </source>
</reference>
<dbReference type="Pfam" id="PF13306">
    <property type="entry name" value="LRR_5"/>
    <property type="match status" value="1"/>
</dbReference>
<evidence type="ECO:0000313" key="2">
    <source>
        <dbReference type="Proteomes" id="UP000183047"/>
    </source>
</evidence>
<dbReference type="EMBL" id="FMUR01000009">
    <property type="protein sequence ID" value="SCY18632.1"/>
    <property type="molecule type" value="Genomic_DNA"/>
</dbReference>
<dbReference type="InterPro" id="IPR032675">
    <property type="entry name" value="LRR_dom_sf"/>
</dbReference>
<name>A0A1G5DV57_9FIRM</name>
<dbReference type="Gene3D" id="3.80.10.10">
    <property type="entry name" value="Ribonuclease Inhibitor"/>
    <property type="match status" value="1"/>
</dbReference>
<keyword evidence="2" id="KW-1185">Reference proteome</keyword>
<protein>
    <submittedName>
        <fullName evidence="1">Leucine rich repeat-containing protein</fullName>
    </submittedName>
</protein>
<evidence type="ECO:0000313" key="1">
    <source>
        <dbReference type="EMBL" id="SCY18632.1"/>
    </source>
</evidence>
<dbReference type="RefSeq" id="WP_074462284.1">
    <property type="nucleotide sequence ID" value="NZ_FMUR01000009.1"/>
</dbReference>
<dbReference type="OrthoDB" id="1824119at2"/>
<dbReference type="Proteomes" id="UP000183047">
    <property type="component" value="Unassembled WGS sequence"/>
</dbReference>